<evidence type="ECO:0000313" key="8">
    <source>
        <dbReference type="Proteomes" id="UP000606499"/>
    </source>
</evidence>
<dbReference type="InterPro" id="IPR050639">
    <property type="entry name" value="SSR_resolvase"/>
</dbReference>
<gene>
    <name evidence="7" type="ORF">H8S45_08425</name>
</gene>
<dbReference type="InterPro" id="IPR036162">
    <property type="entry name" value="Resolvase-like_N_sf"/>
</dbReference>
<keyword evidence="4" id="KW-0233">DNA recombination</keyword>
<proteinExistence type="inferred from homology"/>
<sequence length="202" mass="23093">MTFEYTRVSTNDQNPERQHIAIAEYAAANGIVIDRAYEDKASGRDFQRPQYQAMKATLRAGDVVIIKELDRMGRNMEQIKREWQELQQIGASIIVTDTPLLNTANKTDLEKQLITNIVFELLAYMAEKERQKIHARQAEGIAIAKEQGKYKGRKPIVRADFPKVYQAWKAGEITAVAAVEQLQLSKATFYRKVREYERSAGV</sequence>
<keyword evidence="3" id="KW-0238">DNA-binding</keyword>
<protein>
    <submittedName>
        <fullName evidence="7">Recombinase family protein</fullName>
    </submittedName>
</protein>
<organism evidence="7 8">
    <name type="scientific">Agathobaculum faecis</name>
    <dbReference type="NCBI Taxonomy" id="2763013"/>
    <lineage>
        <taxon>Bacteria</taxon>
        <taxon>Bacillati</taxon>
        <taxon>Bacillota</taxon>
        <taxon>Clostridia</taxon>
        <taxon>Eubacteriales</taxon>
        <taxon>Butyricicoccaceae</taxon>
        <taxon>Agathobaculum</taxon>
    </lineage>
</organism>
<dbReference type="RefSeq" id="WP_054327535.1">
    <property type="nucleotide sequence ID" value="NZ_JACOPL010000007.1"/>
</dbReference>
<dbReference type="SUPFAM" id="SSF53041">
    <property type="entry name" value="Resolvase-like"/>
    <property type="match status" value="1"/>
</dbReference>
<dbReference type="Pfam" id="PF00239">
    <property type="entry name" value="Resolvase"/>
    <property type="match status" value="1"/>
</dbReference>
<evidence type="ECO:0000256" key="3">
    <source>
        <dbReference type="ARBA" id="ARBA00023125"/>
    </source>
</evidence>
<dbReference type="PANTHER" id="PTHR30461:SF26">
    <property type="entry name" value="RESOLVASE HOMOLOG YNEB"/>
    <property type="match status" value="1"/>
</dbReference>
<dbReference type="InterPro" id="IPR006119">
    <property type="entry name" value="Resolv_N"/>
</dbReference>
<dbReference type="EMBL" id="JACOPL010000007">
    <property type="protein sequence ID" value="MBC5725480.1"/>
    <property type="molecule type" value="Genomic_DNA"/>
</dbReference>
<dbReference type="Gene3D" id="3.40.50.1390">
    <property type="entry name" value="Resolvase, N-terminal catalytic domain"/>
    <property type="match status" value="1"/>
</dbReference>
<dbReference type="PANTHER" id="PTHR30461">
    <property type="entry name" value="DNA-INVERTASE FROM LAMBDOID PROPHAGE"/>
    <property type="match status" value="1"/>
</dbReference>
<evidence type="ECO:0000256" key="1">
    <source>
        <dbReference type="ARBA" id="ARBA00009913"/>
    </source>
</evidence>
<evidence type="ECO:0000256" key="4">
    <source>
        <dbReference type="ARBA" id="ARBA00023172"/>
    </source>
</evidence>
<dbReference type="PROSITE" id="PS00398">
    <property type="entry name" value="RECOMBINASES_2"/>
    <property type="match status" value="1"/>
</dbReference>
<dbReference type="GO" id="GO:0003677">
    <property type="term" value="F:DNA binding"/>
    <property type="evidence" value="ECO:0007669"/>
    <property type="project" value="UniProtKB-KW"/>
</dbReference>
<name>A0A923LUB9_9FIRM</name>
<dbReference type="AlphaFoldDB" id="A0A923LUB9"/>
<dbReference type="PROSITE" id="PS51736">
    <property type="entry name" value="RECOMBINASES_3"/>
    <property type="match status" value="1"/>
</dbReference>
<feature type="domain" description="Resolvase/invertase-type recombinase catalytic" evidence="6">
    <location>
        <begin position="1"/>
        <end position="148"/>
    </location>
</feature>
<dbReference type="GO" id="GO:0015074">
    <property type="term" value="P:DNA integration"/>
    <property type="evidence" value="ECO:0007669"/>
    <property type="project" value="UniProtKB-KW"/>
</dbReference>
<reference evidence="7" key="1">
    <citation type="submission" date="2020-08" db="EMBL/GenBank/DDBJ databases">
        <title>Genome public.</title>
        <authorList>
            <person name="Liu C."/>
            <person name="Sun Q."/>
        </authorList>
    </citation>
    <scope>NUCLEOTIDE SEQUENCE</scope>
    <source>
        <strain evidence="7">NSJ-28</strain>
    </source>
</reference>
<comment type="caution">
    <text evidence="7">The sequence shown here is derived from an EMBL/GenBank/DDBJ whole genome shotgun (WGS) entry which is preliminary data.</text>
</comment>
<evidence type="ECO:0000313" key="7">
    <source>
        <dbReference type="EMBL" id="MBC5725480.1"/>
    </source>
</evidence>
<evidence type="ECO:0000256" key="5">
    <source>
        <dbReference type="PIRSR" id="PIRSR606118-50"/>
    </source>
</evidence>
<dbReference type="SMART" id="SM00857">
    <property type="entry name" value="Resolvase"/>
    <property type="match status" value="1"/>
</dbReference>
<dbReference type="GO" id="GO:0000150">
    <property type="term" value="F:DNA strand exchange activity"/>
    <property type="evidence" value="ECO:0007669"/>
    <property type="project" value="InterPro"/>
</dbReference>
<dbReference type="InterPro" id="IPR006118">
    <property type="entry name" value="Recombinase_CS"/>
</dbReference>
<dbReference type="CDD" id="cd03768">
    <property type="entry name" value="SR_ResInv"/>
    <property type="match status" value="1"/>
</dbReference>
<dbReference type="Proteomes" id="UP000606499">
    <property type="component" value="Unassembled WGS sequence"/>
</dbReference>
<evidence type="ECO:0000256" key="2">
    <source>
        <dbReference type="ARBA" id="ARBA00022908"/>
    </source>
</evidence>
<comment type="similarity">
    <text evidence="1">Belongs to the site-specific recombinase resolvase family.</text>
</comment>
<keyword evidence="2" id="KW-0229">DNA integration</keyword>
<keyword evidence="8" id="KW-1185">Reference proteome</keyword>
<accession>A0A923LUB9</accession>
<feature type="active site" description="O-(5'-phospho-DNA)-serine intermediate" evidence="5">
    <location>
        <position position="9"/>
    </location>
</feature>
<evidence type="ECO:0000259" key="6">
    <source>
        <dbReference type="PROSITE" id="PS51736"/>
    </source>
</evidence>